<protein>
    <submittedName>
        <fullName evidence="1">Helix-turn-helix domain-containing protein</fullName>
    </submittedName>
</protein>
<evidence type="ECO:0000313" key="2">
    <source>
        <dbReference type="Proteomes" id="UP001224674"/>
    </source>
</evidence>
<proteinExistence type="predicted"/>
<dbReference type="RefSeq" id="WP_279674994.1">
    <property type="nucleotide sequence ID" value="NZ_CP122566.1"/>
</dbReference>
<gene>
    <name evidence="1" type="ORF">QDX21_01470</name>
</gene>
<evidence type="ECO:0000313" key="1">
    <source>
        <dbReference type="EMBL" id="WGH93512.1"/>
    </source>
</evidence>
<dbReference type="AlphaFoldDB" id="A0AAJ6AK76"/>
<reference evidence="1 2" key="1">
    <citation type="submission" date="2023-03" db="EMBL/GenBank/DDBJ databases">
        <title>Complete genome sequences of several Auritidibacter ignavus strains isolated from ear infections.</title>
        <authorList>
            <person name="Baehr T."/>
            <person name="Baumhoegger A.M."/>
        </authorList>
    </citation>
    <scope>NUCLEOTIDE SEQUENCE [LARGE SCALE GENOMIC DNA]</scope>
    <source>
        <strain evidence="1 2">BABAE-6</strain>
    </source>
</reference>
<accession>A0AAJ6AK76</accession>
<organism evidence="1 2">
    <name type="scientific">Auritidibacter ignavus</name>
    <dbReference type="NCBI Taxonomy" id="678932"/>
    <lineage>
        <taxon>Bacteria</taxon>
        <taxon>Bacillati</taxon>
        <taxon>Actinomycetota</taxon>
        <taxon>Actinomycetes</taxon>
        <taxon>Micrococcales</taxon>
        <taxon>Micrococcaceae</taxon>
        <taxon>Auritidibacter</taxon>
    </lineage>
</organism>
<keyword evidence="2" id="KW-1185">Reference proteome</keyword>
<dbReference type="EMBL" id="CP122566">
    <property type="protein sequence ID" value="WGH93512.1"/>
    <property type="molecule type" value="Genomic_DNA"/>
</dbReference>
<sequence length="115" mass="13246">MSAEHAIRRKRTAREVAEQLGVSPRTVRDFVAEPRNDYLNRGEQRRREIPKLQGQNLSMRAIAEQVGCSVSTVHNALNHQDHDQGPDSDHVEASWVHHRPNHRTVRRLAIYRAQA</sequence>
<name>A0AAJ6AK76_9MICC</name>
<dbReference type="Proteomes" id="UP001224674">
    <property type="component" value="Chromosome"/>
</dbReference>